<evidence type="ECO:0000313" key="11">
    <source>
        <dbReference type="EMBL" id="GCB60816.1"/>
    </source>
</evidence>
<dbReference type="FunFam" id="1.10.533.10:FF:000030">
    <property type="entry name" value="Interleukin-1 receptor-associated kinase-like 2"/>
    <property type="match status" value="1"/>
</dbReference>
<protein>
    <recommendedName>
        <fullName evidence="2">non-specific serine/threonine protein kinase</fullName>
        <ecNumber evidence="2">2.7.11.1</ecNumber>
    </recommendedName>
</protein>
<dbReference type="InterPro" id="IPR000719">
    <property type="entry name" value="Prot_kinase_dom"/>
</dbReference>
<dbReference type="FunFam" id="1.10.510.10:FF:000754">
    <property type="entry name" value="Interleukin-1 receptor-associated kinase"/>
    <property type="match status" value="1"/>
</dbReference>
<name>A0A401NIX3_SCYTO</name>
<dbReference type="Proteomes" id="UP000288216">
    <property type="component" value="Unassembled WGS sequence"/>
</dbReference>
<keyword evidence="4" id="KW-0808">Transferase</keyword>
<dbReference type="OrthoDB" id="4062651at2759"/>
<evidence type="ECO:0000256" key="2">
    <source>
        <dbReference type="ARBA" id="ARBA00012513"/>
    </source>
</evidence>
<evidence type="ECO:0000256" key="6">
    <source>
        <dbReference type="ARBA" id="ARBA00022777"/>
    </source>
</evidence>
<evidence type="ECO:0000313" key="12">
    <source>
        <dbReference type="Proteomes" id="UP000288216"/>
    </source>
</evidence>
<dbReference type="Gene3D" id="1.10.533.10">
    <property type="entry name" value="Death Domain, Fas"/>
    <property type="match status" value="1"/>
</dbReference>
<dbReference type="Pfam" id="PF00531">
    <property type="entry name" value="Death"/>
    <property type="match status" value="1"/>
</dbReference>
<comment type="catalytic activity">
    <reaction evidence="8">
        <text>L-threonyl-[protein] + ATP = O-phospho-L-threonyl-[protein] + ADP + H(+)</text>
        <dbReference type="Rhea" id="RHEA:46608"/>
        <dbReference type="Rhea" id="RHEA-COMP:11060"/>
        <dbReference type="Rhea" id="RHEA-COMP:11605"/>
        <dbReference type="ChEBI" id="CHEBI:15378"/>
        <dbReference type="ChEBI" id="CHEBI:30013"/>
        <dbReference type="ChEBI" id="CHEBI:30616"/>
        <dbReference type="ChEBI" id="CHEBI:61977"/>
        <dbReference type="ChEBI" id="CHEBI:456216"/>
        <dbReference type="EC" id="2.7.11.1"/>
    </reaction>
</comment>
<dbReference type="Gene3D" id="3.30.200.20">
    <property type="entry name" value="Phosphorylase Kinase, domain 1"/>
    <property type="match status" value="1"/>
</dbReference>
<dbReference type="Pfam" id="PF07714">
    <property type="entry name" value="PK_Tyr_Ser-Thr"/>
    <property type="match status" value="1"/>
</dbReference>
<dbReference type="PROSITE" id="PS50011">
    <property type="entry name" value="PROTEIN_KINASE_DOM"/>
    <property type="match status" value="1"/>
</dbReference>
<dbReference type="GO" id="GO:0005524">
    <property type="term" value="F:ATP binding"/>
    <property type="evidence" value="ECO:0007669"/>
    <property type="project" value="UniProtKB-KW"/>
</dbReference>
<comment type="catalytic activity">
    <reaction evidence="9">
        <text>L-seryl-[protein] + ATP = O-phospho-L-seryl-[protein] + ADP + H(+)</text>
        <dbReference type="Rhea" id="RHEA:17989"/>
        <dbReference type="Rhea" id="RHEA-COMP:9863"/>
        <dbReference type="Rhea" id="RHEA-COMP:11604"/>
        <dbReference type="ChEBI" id="CHEBI:15378"/>
        <dbReference type="ChEBI" id="CHEBI:29999"/>
        <dbReference type="ChEBI" id="CHEBI:30616"/>
        <dbReference type="ChEBI" id="CHEBI:83421"/>
        <dbReference type="ChEBI" id="CHEBI:456216"/>
        <dbReference type="EC" id="2.7.11.1"/>
    </reaction>
</comment>
<evidence type="ECO:0000259" key="10">
    <source>
        <dbReference type="PROSITE" id="PS50011"/>
    </source>
</evidence>
<dbReference type="OMA" id="RELMWAW"/>
<dbReference type="GO" id="GO:0043123">
    <property type="term" value="P:positive regulation of canonical NF-kappaB signal transduction"/>
    <property type="evidence" value="ECO:0007669"/>
    <property type="project" value="UniProtKB-ARBA"/>
</dbReference>
<dbReference type="InterPro" id="IPR011009">
    <property type="entry name" value="Kinase-like_dom_sf"/>
</dbReference>
<dbReference type="Gene3D" id="1.10.510.10">
    <property type="entry name" value="Transferase(Phosphotransferase) domain 1"/>
    <property type="match status" value="1"/>
</dbReference>
<dbReference type="InterPro" id="IPR001245">
    <property type="entry name" value="Ser-Thr/Tyr_kinase_cat_dom"/>
</dbReference>
<dbReference type="PANTHER" id="PTHR27001:SF934">
    <property type="entry name" value="INTERLEUKIN-1 RECEPTOR-ASSOCIATED KINASE-LIKE 2"/>
    <property type="match status" value="1"/>
</dbReference>
<evidence type="ECO:0000256" key="7">
    <source>
        <dbReference type="ARBA" id="ARBA00022840"/>
    </source>
</evidence>
<dbReference type="EMBL" id="BFAA01006306">
    <property type="protein sequence ID" value="GCB60816.1"/>
    <property type="molecule type" value="Genomic_DNA"/>
</dbReference>
<dbReference type="SUPFAM" id="SSF47986">
    <property type="entry name" value="DEATH domain"/>
    <property type="match status" value="1"/>
</dbReference>
<evidence type="ECO:0000256" key="3">
    <source>
        <dbReference type="ARBA" id="ARBA00022527"/>
    </source>
</evidence>
<dbReference type="SUPFAM" id="SSF56112">
    <property type="entry name" value="Protein kinase-like (PK-like)"/>
    <property type="match status" value="1"/>
</dbReference>
<feature type="domain" description="Protein kinase" evidence="10">
    <location>
        <begin position="85"/>
        <end position="442"/>
    </location>
</feature>
<dbReference type="GO" id="GO:0007165">
    <property type="term" value="P:signal transduction"/>
    <property type="evidence" value="ECO:0007669"/>
    <property type="project" value="InterPro"/>
</dbReference>
<evidence type="ECO:0000256" key="5">
    <source>
        <dbReference type="ARBA" id="ARBA00022741"/>
    </source>
</evidence>
<dbReference type="GO" id="GO:0031349">
    <property type="term" value="P:positive regulation of defense response"/>
    <property type="evidence" value="ECO:0007669"/>
    <property type="project" value="UniProtKB-ARBA"/>
</dbReference>
<organism evidence="11 12">
    <name type="scientific">Scyliorhinus torazame</name>
    <name type="common">Cloudy catshark</name>
    <name type="synonym">Catulus torazame</name>
    <dbReference type="NCBI Taxonomy" id="75743"/>
    <lineage>
        <taxon>Eukaryota</taxon>
        <taxon>Metazoa</taxon>
        <taxon>Chordata</taxon>
        <taxon>Craniata</taxon>
        <taxon>Vertebrata</taxon>
        <taxon>Chondrichthyes</taxon>
        <taxon>Elasmobranchii</taxon>
        <taxon>Galeomorphii</taxon>
        <taxon>Galeoidea</taxon>
        <taxon>Carcharhiniformes</taxon>
        <taxon>Scyliorhinidae</taxon>
        <taxon>Scyliorhinus</taxon>
    </lineage>
</organism>
<reference evidence="11 12" key="1">
    <citation type="journal article" date="2018" name="Nat. Ecol. Evol.">
        <title>Shark genomes provide insights into elasmobranch evolution and the origin of vertebrates.</title>
        <authorList>
            <person name="Hara Y"/>
            <person name="Yamaguchi K"/>
            <person name="Onimaru K"/>
            <person name="Kadota M"/>
            <person name="Koyanagi M"/>
            <person name="Keeley SD"/>
            <person name="Tatsumi K"/>
            <person name="Tanaka K"/>
            <person name="Motone F"/>
            <person name="Kageyama Y"/>
            <person name="Nozu R"/>
            <person name="Adachi N"/>
            <person name="Nishimura O"/>
            <person name="Nakagawa R"/>
            <person name="Tanegashima C"/>
            <person name="Kiyatake I"/>
            <person name="Matsumoto R"/>
            <person name="Murakumo K"/>
            <person name="Nishida K"/>
            <person name="Terakita A"/>
            <person name="Kuratani S"/>
            <person name="Sato K"/>
            <person name="Hyodo S Kuraku.S."/>
        </authorList>
    </citation>
    <scope>NUCLEOTIDE SEQUENCE [LARGE SCALE GENOMIC DNA]</scope>
</reference>
<dbReference type="PANTHER" id="PTHR27001">
    <property type="entry name" value="OS01G0253100 PROTEIN"/>
    <property type="match status" value="1"/>
</dbReference>
<sequence>MTSQNFVYDIPANIMEEFNLVMDTLAPGLWHRFGSHIIADQTELRKIESLGGNHNSRTRELMWAWGMKQATVQQLLHILNEMQLYRAMHIILSWKPAASFIAQPTSLPSYLPETPEMFRPPLPTASPVLNCENNMDSSNNVRQLDPLPRPSIPPSHLNSTYKSDYDKCDMPSPEMVDDVNLKITRDFFHREVETLYKFRHSNILPLEGCCAENGVYCLIYCYMSNGSLESKLQCKNLADAISWNKRINIAVGTARAIQFLHQNNVPLIHGNIKSSNILLDEYFTPKLGDFGLVKIHPLGGNMNPINSHVTLKTKNLQGPLAYLPDEFIRFRWLSVKVDTFSFGIVLAEILTGIKAVDESRQPVFLKDLVLKELETEKPTKTAADLEKTAYNICQNYLDTRGGPLPLRFAVRFAVITCQCIQKKRPEMKEVYSMLENLEHQVKSQDVHQNVHNCPEEVEDISCKLNQLALCPQENTEVLYSFLPPKYCIKSLQSQDSNNFSGLPESSLQLPDAKLLKIPCESDESENFGSDPVPASLGQSSCEMCNIKSKCVCSDSSSWSQGTEDSSMCTNTDNRKACQEPVEKSSNFVQELSSARRHVSDKLCTTFDYSDAAPNGAWEFHPDSKDRTVNPNNYKEASDTDPARKLCCYNPGDSLMQDRLNINSESENSKFPSWCISCQSLHGNEPYGGATCALEHPTSSAGCRLGMPESTSPEMLTSSSIKINPHKKKLLAKIILYEEDRIDSTELLSAPSLPDEE</sequence>
<keyword evidence="6" id="KW-0418">Kinase</keyword>
<dbReference type="EC" id="2.7.11.1" evidence="2"/>
<keyword evidence="5" id="KW-0547">Nucleotide-binding</keyword>
<proteinExistence type="inferred from homology"/>
<keyword evidence="7" id="KW-0067">ATP-binding</keyword>
<dbReference type="GO" id="GO:0005886">
    <property type="term" value="C:plasma membrane"/>
    <property type="evidence" value="ECO:0007669"/>
    <property type="project" value="TreeGrafter"/>
</dbReference>
<dbReference type="GO" id="GO:0004674">
    <property type="term" value="F:protein serine/threonine kinase activity"/>
    <property type="evidence" value="ECO:0007669"/>
    <property type="project" value="UniProtKB-KW"/>
</dbReference>
<evidence type="ECO:0000256" key="1">
    <source>
        <dbReference type="ARBA" id="ARBA00008718"/>
    </source>
</evidence>
<dbReference type="STRING" id="75743.A0A401NIX3"/>
<comment type="similarity">
    <text evidence="1">Belongs to the protein kinase superfamily. TKL Ser/Thr protein kinase family. Pelle subfamily.</text>
</comment>
<keyword evidence="3" id="KW-0723">Serine/threonine-protein kinase</keyword>
<comment type="caution">
    <text evidence="11">The sequence shown here is derived from an EMBL/GenBank/DDBJ whole genome shotgun (WGS) entry which is preliminary data.</text>
</comment>
<dbReference type="InterPro" id="IPR011029">
    <property type="entry name" value="DEATH-like_dom_sf"/>
</dbReference>
<evidence type="ECO:0000256" key="4">
    <source>
        <dbReference type="ARBA" id="ARBA00022679"/>
    </source>
</evidence>
<evidence type="ECO:0000256" key="9">
    <source>
        <dbReference type="ARBA" id="ARBA00048679"/>
    </source>
</evidence>
<evidence type="ECO:0000256" key="8">
    <source>
        <dbReference type="ARBA" id="ARBA00047899"/>
    </source>
</evidence>
<keyword evidence="12" id="KW-1185">Reference proteome</keyword>
<dbReference type="InterPro" id="IPR000488">
    <property type="entry name" value="Death_dom"/>
</dbReference>
<gene>
    <name evidence="11" type="ORF">scyTo_0012804</name>
</gene>
<dbReference type="AlphaFoldDB" id="A0A401NIX3"/>
<accession>A0A401NIX3</accession>